<proteinExistence type="predicted"/>
<organism evidence="1 2">
    <name type="scientific">Paraglaciecola chathamensis S18K6</name>
    <dbReference type="NCBI Taxonomy" id="1127672"/>
    <lineage>
        <taxon>Bacteria</taxon>
        <taxon>Pseudomonadati</taxon>
        <taxon>Pseudomonadota</taxon>
        <taxon>Gammaproteobacteria</taxon>
        <taxon>Alteromonadales</taxon>
        <taxon>Alteromonadaceae</taxon>
        <taxon>Paraglaciecola</taxon>
    </lineage>
</organism>
<protein>
    <submittedName>
        <fullName evidence="1">Uncharacterized protein</fullName>
    </submittedName>
</protein>
<evidence type="ECO:0000313" key="1">
    <source>
        <dbReference type="EMBL" id="GAC08518.1"/>
    </source>
</evidence>
<dbReference type="AlphaFoldDB" id="A0AAV3UTN4"/>
<name>A0AAV3UTN4_9ALTE</name>
<evidence type="ECO:0000313" key="2">
    <source>
        <dbReference type="Proteomes" id="UP000006320"/>
    </source>
</evidence>
<dbReference type="Proteomes" id="UP000006320">
    <property type="component" value="Unassembled WGS sequence"/>
</dbReference>
<accession>A0AAV3UTN4</accession>
<sequence length="110" mass="12846">MPYCHQYLKANGSEHLFSTVQLLSKEQFNARDAYPLDNPNHFNIDNSMNNVRAITDTKNLSIRLFCRYAKDVGRFNHRVIKFAERHSDICDVFDEGETGEESITFNISWK</sequence>
<reference evidence="1 2" key="1">
    <citation type="journal article" date="2017" name="Antonie Van Leeuwenhoek">
        <title>Rhizobium rhizosphaerae sp. nov., a novel species isolated from rice rhizosphere.</title>
        <authorList>
            <person name="Zhao J.J."/>
            <person name="Zhang J."/>
            <person name="Zhang R.J."/>
            <person name="Zhang C.W."/>
            <person name="Yin H.Q."/>
            <person name="Zhang X.X."/>
        </authorList>
    </citation>
    <scope>NUCLEOTIDE SEQUENCE [LARGE SCALE GENOMIC DNA]</scope>
    <source>
        <strain evidence="1 2">S18K6</strain>
    </source>
</reference>
<dbReference type="EMBL" id="BAEM01000007">
    <property type="protein sequence ID" value="GAC08518.1"/>
    <property type="molecule type" value="Genomic_DNA"/>
</dbReference>
<comment type="caution">
    <text evidence="1">The sequence shown here is derived from an EMBL/GenBank/DDBJ whole genome shotgun (WGS) entry which is preliminary data.</text>
</comment>
<gene>
    <name evidence="1" type="ORF">GCHA_0555</name>
</gene>